<dbReference type="InterPro" id="IPR009051">
    <property type="entry name" value="Helical_ferredxn"/>
</dbReference>
<dbReference type="EMBL" id="JACIBY010000003">
    <property type="protein sequence ID" value="MBB3837793.1"/>
    <property type="molecule type" value="Genomic_DNA"/>
</dbReference>
<evidence type="ECO:0000313" key="8">
    <source>
        <dbReference type="Proteomes" id="UP000541352"/>
    </source>
</evidence>
<accession>A0A7W6EPT0</accession>
<dbReference type="NCBIfam" id="TIGR01317">
    <property type="entry name" value="GOGAT_sm_gam"/>
    <property type="match status" value="1"/>
</dbReference>
<dbReference type="GO" id="GO:0016040">
    <property type="term" value="F:glutamate synthase (NADH) activity"/>
    <property type="evidence" value="ECO:0007669"/>
    <property type="project" value="UniProtKB-EC"/>
</dbReference>
<proteinExistence type="predicted"/>
<dbReference type="Gene3D" id="1.10.1060.10">
    <property type="entry name" value="Alpha-helical ferredoxin"/>
    <property type="match status" value="1"/>
</dbReference>
<evidence type="ECO:0000256" key="4">
    <source>
        <dbReference type="ARBA" id="ARBA00029440"/>
    </source>
</evidence>
<dbReference type="GO" id="GO:0016639">
    <property type="term" value="F:oxidoreductase activity, acting on the CH-NH2 group of donors, NAD or NADP as acceptor"/>
    <property type="evidence" value="ECO:0007669"/>
    <property type="project" value="InterPro"/>
</dbReference>
<reference evidence="7 8" key="1">
    <citation type="submission" date="2020-08" db="EMBL/GenBank/DDBJ databases">
        <title>Genomic Encyclopedia of Type Strains, Phase IV (KMG-IV): sequencing the most valuable type-strain genomes for metagenomic binning, comparative biology and taxonomic classification.</title>
        <authorList>
            <person name="Goeker M."/>
        </authorList>
    </citation>
    <scope>NUCLEOTIDE SEQUENCE [LARGE SCALE GENOMIC DNA]</scope>
    <source>
        <strain evidence="7 8">DSM 17976</strain>
    </source>
</reference>
<dbReference type="PRINTS" id="PR00419">
    <property type="entry name" value="ADXRDTASE"/>
</dbReference>
<dbReference type="Pfam" id="PF07992">
    <property type="entry name" value="Pyr_redox_2"/>
    <property type="match status" value="2"/>
</dbReference>
<name>A0A7W6EPT0_9BACT</name>
<dbReference type="InterPro" id="IPR028261">
    <property type="entry name" value="DPD_II"/>
</dbReference>
<dbReference type="Proteomes" id="UP000541352">
    <property type="component" value="Unassembled WGS sequence"/>
</dbReference>
<dbReference type="InterPro" id="IPR023753">
    <property type="entry name" value="FAD/NAD-binding_dom"/>
</dbReference>
<dbReference type="PANTHER" id="PTHR43100:SF1">
    <property type="entry name" value="GLUTAMATE SYNTHASE [NADPH] SMALL CHAIN"/>
    <property type="match status" value="1"/>
</dbReference>
<evidence type="ECO:0000256" key="2">
    <source>
        <dbReference type="ARBA" id="ARBA00023002"/>
    </source>
</evidence>
<dbReference type="SUPFAM" id="SSF46548">
    <property type="entry name" value="alpha-helical ferredoxin"/>
    <property type="match status" value="1"/>
</dbReference>
<evidence type="ECO:0000256" key="3">
    <source>
        <dbReference type="ARBA" id="ARBA00023164"/>
    </source>
</evidence>
<dbReference type="PANTHER" id="PTHR43100">
    <property type="entry name" value="GLUTAMATE SYNTHASE [NADPH] SMALL CHAIN"/>
    <property type="match status" value="1"/>
</dbReference>
<evidence type="ECO:0000256" key="1">
    <source>
        <dbReference type="ARBA" id="ARBA00022605"/>
    </source>
</evidence>
<feature type="domain" description="Dihydroprymidine dehydrogenase" evidence="6">
    <location>
        <begin position="26"/>
        <end position="130"/>
    </location>
</feature>
<gene>
    <name evidence="7" type="ORF">FHS57_001790</name>
</gene>
<dbReference type="InterPro" id="IPR036188">
    <property type="entry name" value="FAD/NAD-bd_sf"/>
</dbReference>
<dbReference type="EC" id="1.4.1.14" evidence="7"/>
<comment type="caution">
    <text evidence="7">The sequence shown here is derived from an EMBL/GenBank/DDBJ whole genome shotgun (WGS) entry which is preliminary data.</text>
</comment>
<keyword evidence="8" id="KW-1185">Reference proteome</keyword>
<dbReference type="GO" id="GO:0006537">
    <property type="term" value="P:glutamate biosynthetic process"/>
    <property type="evidence" value="ECO:0007669"/>
    <property type="project" value="UniProtKB-KW"/>
</dbReference>
<keyword evidence="2 7" id="KW-0560">Oxidoreductase</keyword>
<dbReference type="InterPro" id="IPR051394">
    <property type="entry name" value="Glutamate_Synthase"/>
</dbReference>
<dbReference type="RefSeq" id="WP_183972624.1">
    <property type="nucleotide sequence ID" value="NZ_JACIBY010000003.1"/>
</dbReference>
<dbReference type="Pfam" id="PF14691">
    <property type="entry name" value="Fer4_20"/>
    <property type="match status" value="1"/>
</dbReference>
<dbReference type="GO" id="GO:0051536">
    <property type="term" value="F:iron-sulfur cluster binding"/>
    <property type="evidence" value="ECO:0007669"/>
    <property type="project" value="InterPro"/>
</dbReference>
<evidence type="ECO:0000259" key="5">
    <source>
        <dbReference type="Pfam" id="PF07992"/>
    </source>
</evidence>
<dbReference type="AlphaFoldDB" id="A0A7W6EPT0"/>
<evidence type="ECO:0000313" key="7">
    <source>
        <dbReference type="EMBL" id="MBB3837793.1"/>
    </source>
</evidence>
<organism evidence="7 8">
    <name type="scientific">Runella defluvii</name>
    <dbReference type="NCBI Taxonomy" id="370973"/>
    <lineage>
        <taxon>Bacteria</taxon>
        <taxon>Pseudomonadati</taxon>
        <taxon>Bacteroidota</taxon>
        <taxon>Cytophagia</taxon>
        <taxon>Cytophagales</taxon>
        <taxon>Spirosomataceae</taxon>
        <taxon>Runella</taxon>
    </lineage>
</organism>
<dbReference type="InterPro" id="IPR006005">
    <property type="entry name" value="Glut_synth_ssu1"/>
</dbReference>
<comment type="pathway">
    <text evidence="4">Amino-acid biosynthesis.</text>
</comment>
<dbReference type="EC" id="1.4.1.13" evidence="7"/>
<sequence>MGKPTGFIEFGRELPSKRSVEERRLDYKEIELLGTTDDAKKQAARCMDCGIPFCHNGCPLGNIIPEFNDAVYEENWEYAYQLLTSTNNFPEFTGRICPAPCEASCVLGINKPPVAIEYVEKSIIETAFAKGYVKPRIPAKRTGKKVAVIGSGPAGLAAAAQLNYAGHLVTLFERADEVGGLLRYGIPDFKLEKTIVARRAAVMAEEGVEFKTGVNIGVDIQAEEILREFDAVVLAIGSTEPRDIRIPGWDKYIGKGIHPAMEFLSQQNKRVSDIARVVDHRGDKYVNGEILATDKHVVVIGGGDTGSDCVGTSNRHKAATITQVEVMPAPKYDDKLQPFYKVRDEKTPWPQWPLTKRTSTSHEEGCDRFWAIAVQEFVGDGEKLTGLRIADITGERTLEDGRKAPITENERVVNCDLALIAAGFVHPQQYLIEQFGIETDMRKNIKASEGNYATSIDKVFAAGDCRRGQSLVVWAISEGREAARKVDEFLMGESMLEAKEVGMFNPVFSHA</sequence>
<feature type="domain" description="FAD/NAD(P)-binding" evidence="5">
    <location>
        <begin position="393"/>
        <end position="479"/>
    </location>
</feature>
<evidence type="ECO:0000259" key="6">
    <source>
        <dbReference type="Pfam" id="PF14691"/>
    </source>
</evidence>
<feature type="domain" description="FAD/NAD(P)-binding" evidence="5">
    <location>
        <begin position="144"/>
        <end position="340"/>
    </location>
</feature>
<protein>
    <submittedName>
        <fullName evidence="7">Glutamate synthase (NADPH/NADH) small chain</fullName>
        <ecNumber evidence="7">1.4.1.13</ecNumber>
        <ecNumber evidence="7">1.4.1.14</ecNumber>
    </submittedName>
</protein>
<dbReference type="SUPFAM" id="SSF51971">
    <property type="entry name" value="Nucleotide-binding domain"/>
    <property type="match status" value="2"/>
</dbReference>
<keyword evidence="1" id="KW-0028">Amino-acid biosynthesis</keyword>
<dbReference type="GO" id="GO:0004355">
    <property type="term" value="F:glutamate synthase (NADPH) activity"/>
    <property type="evidence" value="ECO:0007669"/>
    <property type="project" value="UniProtKB-EC"/>
</dbReference>
<keyword evidence="3" id="KW-0314">Glutamate biosynthesis</keyword>
<dbReference type="Gene3D" id="3.50.50.60">
    <property type="entry name" value="FAD/NAD(P)-binding domain"/>
    <property type="match status" value="2"/>
</dbReference>